<dbReference type="AlphaFoldDB" id="B7TB28"/>
<dbReference type="InterPro" id="IPR045886">
    <property type="entry name" value="ThiF/MoeB/HesA"/>
</dbReference>
<dbReference type="InterPro" id="IPR000594">
    <property type="entry name" value="ThiF_NAD_FAD-bd"/>
</dbReference>
<dbReference type="GO" id="GO:0016779">
    <property type="term" value="F:nucleotidyltransferase activity"/>
    <property type="evidence" value="ECO:0007669"/>
    <property type="project" value="TreeGrafter"/>
</dbReference>
<organism evidence="4">
    <name type="scientific">Atelocyanobacterium thalassa (isolate ALOHA)</name>
    <dbReference type="NCBI Taxonomy" id="1453429"/>
    <lineage>
        <taxon>Bacteria</taxon>
        <taxon>Bacillati</taxon>
        <taxon>Cyanobacteriota</taxon>
        <taxon>Cyanophyceae</taxon>
        <taxon>Oscillatoriophycideae</taxon>
        <taxon>Chroococcales</taxon>
        <taxon>Aphanothecaceae</taxon>
        <taxon>Candidatus Atelocyanobacterium</taxon>
        <taxon>Candidatus Atelocyanobacterium thalassae</taxon>
    </lineage>
</organism>
<dbReference type="GO" id="GO:0004792">
    <property type="term" value="F:thiosulfate-cyanide sulfurtransferase activity"/>
    <property type="evidence" value="ECO:0007669"/>
    <property type="project" value="TreeGrafter"/>
</dbReference>
<dbReference type="RefSeq" id="WP_012954010.1">
    <property type="nucleotide sequence ID" value="NC_013771.1"/>
</dbReference>
<protein>
    <submittedName>
        <fullName evidence="3">Dinucleotide-utilizing enzyme possibly involved in molybdopterin or thiamin biosynthesis</fullName>
    </submittedName>
</protein>
<keyword evidence="4" id="KW-1185">Reference proteome</keyword>
<dbReference type="GO" id="GO:0005737">
    <property type="term" value="C:cytoplasm"/>
    <property type="evidence" value="ECO:0007669"/>
    <property type="project" value="TreeGrafter"/>
</dbReference>
<dbReference type="PATRIC" id="fig|713887.8.peg.579"/>
<keyword evidence="1" id="KW-0812">Transmembrane</keyword>
<dbReference type="Gene3D" id="3.40.50.720">
    <property type="entry name" value="NAD(P)-binding Rossmann-like Domain"/>
    <property type="match status" value="1"/>
</dbReference>
<evidence type="ECO:0000313" key="3">
    <source>
        <dbReference type="EMBL" id="ACJ53716.1"/>
    </source>
</evidence>
<accession>B7TB28</accession>
<dbReference type="CDD" id="cd00757">
    <property type="entry name" value="ThiF_MoeB_HesA_family"/>
    <property type="match status" value="1"/>
</dbReference>
<dbReference type="Pfam" id="PF00899">
    <property type="entry name" value="ThiF"/>
    <property type="match status" value="1"/>
</dbReference>
<feature type="domain" description="THIF-type NAD/FAD binding fold" evidence="2">
    <location>
        <begin position="11"/>
        <end position="241"/>
    </location>
</feature>
<dbReference type="PANTHER" id="PTHR10953">
    <property type="entry name" value="UBIQUITIN-ACTIVATING ENZYME E1"/>
    <property type="match status" value="1"/>
</dbReference>
<dbReference type="PANTHER" id="PTHR10953:SF102">
    <property type="entry name" value="ADENYLYLTRANSFERASE AND SULFURTRANSFERASE MOCS3"/>
    <property type="match status" value="1"/>
</dbReference>
<keyword evidence="1" id="KW-1133">Transmembrane helix</keyword>
<dbReference type="OrthoDB" id="9804286at2"/>
<evidence type="ECO:0000313" key="4">
    <source>
        <dbReference type="Proteomes" id="UP000001405"/>
    </source>
</evidence>
<dbReference type="EMBL" id="CP001842">
    <property type="protein sequence ID" value="ACJ53716.1"/>
    <property type="molecule type" value="Genomic_DNA"/>
</dbReference>
<proteinExistence type="predicted"/>
<name>B7TB28_ATETH</name>
<dbReference type="STRING" id="1453429.UCYN_06220"/>
<keyword evidence="1" id="KW-0472">Membrane</keyword>
<dbReference type="HOGENOM" id="CLU_013325_10_0_3"/>
<dbReference type="Proteomes" id="UP000001405">
    <property type="component" value="Chromosome"/>
</dbReference>
<evidence type="ECO:0000259" key="2">
    <source>
        <dbReference type="Pfam" id="PF00899"/>
    </source>
</evidence>
<sequence>MELTPSELERYSRQIQISGFGENGQRLLKNTVAVVTGVGGLGGTVALYLAIAGVGKIILVRGGNLRVDDLNRQILMTNSWVGQPRVYKAKETILNINPDIEVEVIPEFVTSENVDSLVKNSNIAFDCAFDFTERDLLNTACVRWRIPMVEAAMSGMEAYLTTIIPGETSCLSCIFPEKPKWDKWGFGVLGAVSGTLACLAALEGIKLLTGVGETLKGQLLTMDLGNTTFTKRRLYHDPECHTCGGLSQDHHNDAIQ</sequence>
<feature type="transmembrane region" description="Helical" evidence="1">
    <location>
        <begin position="32"/>
        <end position="51"/>
    </location>
</feature>
<dbReference type="GO" id="GO:0008641">
    <property type="term" value="F:ubiquitin-like modifier activating enzyme activity"/>
    <property type="evidence" value="ECO:0007669"/>
    <property type="project" value="InterPro"/>
</dbReference>
<reference evidence="3 4" key="1">
    <citation type="journal article" date="2010" name="Nature">
        <title>Metabolic streamlining in an open-ocean nitrogen-fixing cyanobacterium.</title>
        <authorList>
            <person name="Tripp H.J."/>
            <person name="Bench S.R."/>
            <person name="Turk K.A."/>
            <person name="Foster R.A."/>
            <person name="Desany B.A."/>
            <person name="Niazi F."/>
            <person name="Affourtit J.P."/>
            <person name="Zehr J.P."/>
        </authorList>
    </citation>
    <scope>NUCLEOTIDE SEQUENCE [LARGE SCALE GENOMIC DNA]</scope>
    <source>
        <strain evidence="4">ALOHA</strain>
    </source>
</reference>
<gene>
    <name evidence="3" type="ordered locus">UCYN_06220</name>
</gene>
<dbReference type="InterPro" id="IPR035985">
    <property type="entry name" value="Ubiquitin-activating_enz"/>
</dbReference>
<dbReference type="SUPFAM" id="SSF69572">
    <property type="entry name" value="Activating enzymes of the ubiquitin-like proteins"/>
    <property type="match status" value="1"/>
</dbReference>
<dbReference type="KEGG" id="cyu:UCYN_06220"/>
<evidence type="ECO:0000256" key="1">
    <source>
        <dbReference type="SAM" id="Phobius"/>
    </source>
</evidence>